<feature type="compositionally biased region" description="Polar residues" evidence="1">
    <location>
        <begin position="254"/>
        <end position="272"/>
    </location>
</feature>
<feature type="compositionally biased region" description="Low complexity" evidence="1">
    <location>
        <begin position="558"/>
        <end position="570"/>
    </location>
</feature>
<organism evidence="2 3">
    <name type="scientific">Streblomastix strix</name>
    <dbReference type="NCBI Taxonomy" id="222440"/>
    <lineage>
        <taxon>Eukaryota</taxon>
        <taxon>Metamonada</taxon>
        <taxon>Preaxostyla</taxon>
        <taxon>Oxymonadida</taxon>
        <taxon>Streblomastigidae</taxon>
        <taxon>Streblomastix</taxon>
    </lineage>
</organism>
<feature type="region of interest" description="Disordered" evidence="1">
    <location>
        <begin position="542"/>
        <end position="570"/>
    </location>
</feature>
<feature type="region of interest" description="Disordered" evidence="1">
    <location>
        <begin position="155"/>
        <end position="197"/>
    </location>
</feature>
<feature type="compositionally biased region" description="Polar residues" evidence="1">
    <location>
        <begin position="186"/>
        <end position="197"/>
    </location>
</feature>
<accession>A0A5J4WI02</accession>
<feature type="compositionally biased region" description="Low complexity" evidence="1">
    <location>
        <begin position="834"/>
        <end position="850"/>
    </location>
</feature>
<feature type="compositionally biased region" description="Polar residues" evidence="1">
    <location>
        <begin position="155"/>
        <end position="175"/>
    </location>
</feature>
<feature type="region of interest" description="Disordered" evidence="1">
    <location>
        <begin position="641"/>
        <end position="716"/>
    </location>
</feature>
<feature type="region of interest" description="Disordered" evidence="1">
    <location>
        <begin position="226"/>
        <end position="289"/>
    </location>
</feature>
<reference evidence="2 3" key="1">
    <citation type="submission" date="2019-03" db="EMBL/GenBank/DDBJ databases">
        <title>Single cell metagenomics reveals metabolic interactions within the superorganism composed of flagellate Streblomastix strix and complex community of Bacteroidetes bacteria on its surface.</title>
        <authorList>
            <person name="Treitli S.C."/>
            <person name="Kolisko M."/>
            <person name="Husnik F."/>
            <person name="Keeling P."/>
            <person name="Hampl V."/>
        </authorList>
    </citation>
    <scope>NUCLEOTIDE SEQUENCE [LARGE SCALE GENOMIC DNA]</scope>
    <source>
        <strain evidence="2">ST1C</strain>
    </source>
</reference>
<feature type="compositionally biased region" description="Polar residues" evidence="1">
    <location>
        <begin position="687"/>
        <end position="716"/>
    </location>
</feature>
<feature type="region of interest" description="Disordered" evidence="1">
    <location>
        <begin position="304"/>
        <end position="369"/>
    </location>
</feature>
<feature type="region of interest" description="Disordered" evidence="1">
    <location>
        <begin position="795"/>
        <end position="877"/>
    </location>
</feature>
<feature type="compositionally biased region" description="Polar residues" evidence="1">
    <location>
        <begin position="857"/>
        <end position="877"/>
    </location>
</feature>
<evidence type="ECO:0000313" key="3">
    <source>
        <dbReference type="Proteomes" id="UP000324800"/>
    </source>
</evidence>
<feature type="compositionally biased region" description="Low complexity" evidence="1">
    <location>
        <begin position="394"/>
        <end position="449"/>
    </location>
</feature>
<feature type="compositionally biased region" description="Basic and acidic residues" evidence="1">
    <location>
        <begin position="314"/>
        <end position="328"/>
    </location>
</feature>
<dbReference type="AlphaFoldDB" id="A0A5J4WI02"/>
<evidence type="ECO:0000256" key="1">
    <source>
        <dbReference type="SAM" id="MobiDB-lite"/>
    </source>
</evidence>
<feature type="compositionally biased region" description="Polar residues" evidence="1">
    <location>
        <begin position="542"/>
        <end position="557"/>
    </location>
</feature>
<gene>
    <name evidence="2" type="ORF">EZS28_010144</name>
</gene>
<dbReference type="Proteomes" id="UP000324800">
    <property type="component" value="Unassembled WGS sequence"/>
</dbReference>
<protein>
    <submittedName>
        <fullName evidence="2">Uncharacterized protein</fullName>
    </submittedName>
</protein>
<comment type="caution">
    <text evidence="2">The sequence shown here is derived from an EMBL/GenBank/DDBJ whole genome shotgun (WGS) entry which is preliminary data.</text>
</comment>
<dbReference type="EMBL" id="SNRW01001972">
    <property type="protein sequence ID" value="KAA6394326.1"/>
    <property type="molecule type" value="Genomic_DNA"/>
</dbReference>
<feature type="compositionally biased region" description="Polar residues" evidence="1">
    <location>
        <begin position="799"/>
        <end position="820"/>
    </location>
</feature>
<feature type="region of interest" description="Disordered" evidence="1">
    <location>
        <begin position="388"/>
        <end position="518"/>
    </location>
</feature>
<name>A0A5J4WI02_9EUKA</name>
<feature type="compositionally biased region" description="Polar residues" evidence="1">
    <location>
        <begin position="467"/>
        <end position="496"/>
    </location>
</feature>
<sequence length="877" mass="97986">MQQDDSLIVCIRCVPYTASQADLWELLSKHCVPVRLEFINTNPPEPKAAIAFLKNKTDLNAILAQNGKIRMNSIPLVIEEAKNLPAVGSIRPTSRAGTDIQQEASLGPRLLNPNLRAYSFTSLDNTSQVVQSQQQANQLTRQMSQQMLLQSINTNPSIDQPQQKTPSRTNSQISLDRSDSEKIIGNPTSPSSNQSPLIKQFPLSQSFHYAFNVPSVHFGSVEANVPNGKGDGIDNKDNTKQTNYISGRYDPNIVYTNDKSSTSVDKSNQVQKQKPKYQPGTEIKSYIVDPNDKTNLMFDKLHQTEAHKHHHKSDTKSRQQEPDNKDGQQDQNQKVVKVRKHKQKGKRYLTEEKQNKNTNPDLAETDERAKELRRRMLLKERKRLDKELKKLDQDQSQQQSNQQQQISDDSDLSDISSISSFTSSDYSSSSSSYDDVVPLSQSQSPSPSQNVKKVIHSQKMNPKDKTTTPQKTVIVSSRATPNTDQSNTKTGITNISPAKKQVFSKQLSQDEQKDSKMNQVSFISKQQSTPQTQYKQLVGSKIHSQLSVHSPEQNKQYSPQVISPSQQTTQQPFQSNIGAQQTAHSFFVPREILPPIKSGISTDNIYQKSILSTPSEYITSVTTENQCSVVINSTKNLKRSYTESSYDMKSTQTSSPEKQSMLSGSPNQSFIELSKPKSRSNLIEPFATTTSPDSNTYSTGQAQQQFTPNKTQQPINSNQMMDAPLILLDRPHTQQQRQMIQKMNSFSIPVRYGQSLENQQLGNQQQEQPQNMSQAQMQTQVSLSRQNSLSLLNKGIRSGTLSIQTPSENQLTRTMSSHPSTPLGDTPKEMTLHSSSSSSTAFIFTSSALSEAPPHSPSNYVSNIQTPVKTSSSDIKK</sequence>
<feature type="compositionally biased region" description="Polar residues" evidence="1">
    <location>
        <begin position="642"/>
        <end position="671"/>
    </location>
</feature>
<feature type="region of interest" description="Disordered" evidence="1">
    <location>
        <begin position="760"/>
        <end position="782"/>
    </location>
</feature>
<feature type="compositionally biased region" description="Basic residues" evidence="1">
    <location>
        <begin position="336"/>
        <end position="347"/>
    </location>
</feature>
<evidence type="ECO:0000313" key="2">
    <source>
        <dbReference type="EMBL" id="KAA6394326.1"/>
    </source>
</evidence>
<proteinExistence type="predicted"/>